<dbReference type="PANTHER" id="PTHR42747:SF3">
    <property type="entry name" value="NITRONATE MONOOXYGENASE-RELATED"/>
    <property type="match status" value="1"/>
</dbReference>
<comment type="function">
    <text evidence="2">Nitronate monooxygenase that uses molecular oxygen to catalyze the oxidative denitrification of alkyl nitronates. Acts on propionate 3-nitronate (P3N), the presumed physiological substrate. Probably functions in the detoxification of P3N, a metabolic poison produced by plants and fungi as a defense mechanism.</text>
</comment>
<proteinExistence type="inferred from homology"/>
<dbReference type="FunFam" id="3.20.20.70:FF:000154">
    <property type="entry name" value="Probable nitronate monooxygenase"/>
    <property type="match status" value="1"/>
</dbReference>
<dbReference type="KEGG" id="paun:MJA45_02855"/>
<dbReference type="GO" id="GO:0018580">
    <property type="term" value="F:nitronate monooxygenase activity"/>
    <property type="evidence" value="ECO:0007669"/>
    <property type="project" value="InterPro"/>
</dbReference>
<dbReference type="Proteomes" id="UP001305702">
    <property type="component" value="Chromosome"/>
</dbReference>
<dbReference type="RefSeq" id="WP_315605794.1">
    <property type="nucleotide sequence ID" value="NZ_CP130318.1"/>
</dbReference>
<evidence type="ECO:0000256" key="5">
    <source>
        <dbReference type="ARBA" id="ARBA00022575"/>
    </source>
</evidence>
<evidence type="ECO:0000256" key="9">
    <source>
        <dbReference type="ARBA" id="ARBA00023002"/>
    </source>
</evidence>
<evidence type="ECO:0000256" key="1">
    <source>
        <dbReference type="ARBA" id="ARBA00001917"/>
    </source>
</evidence>
<accession>A0AA96LIB0</accession>
<reference evidence="13 14" key="1">
    <citation type="submission" date="2022-02" db="EMBL/GenBank/DDBJ databases">
        <title>Paenibacillus sp. MBLB1776 Whole Genome Shotgun Sequencing.</title>
        <authorList>
            <person name="Hwang C.Y."/>
            <person name="Cho E.-S."/>
            <person name="Seo M.-J."/>
        </authorList>
    </citation>
    <scope>NUCLEOTIDE SEQUENCE [LARGE SCALE GENOMIC DNA]</scope>
    <source>
        <strain evidence="13 14">MBLB1776</strain>
    </source>
</reference>
<evidence type="ECO:0000256" key="8">
    <source>
        <dbReference type="ARBA" id="ARBA00022741"/>
    </source>
</evidence>
<dbReference type="AlphaFoldDB" id="A0AA96LIB0"/>
<dbReference type="EMBL" id="CP130318">
    <property type="protein sequence ID" value="WNQ12017.1"/>
    <property type="molecule type" value="Genomic_DNA"/>
</dbReference>
<keyword evidence="10 13" id="KW-0503">Monooxygenase</keyword>
<dbReference type="InterPro" id="IPR013785">
    <property type="entry name" value="Aldolase_TIM"/>
</dbReference>
<evidence type="ECO:0000256" key="3">
    <source>
        <dbReference type="ARBA" id="ARBA00009881"/>
    </source>
</evidence>
<dbReference type="Gene3D" id="3.20.20.70">
    <property type="entry name" value="Aldolase class I"/>
    <property type="match status" value="1"/>
</dbReference>
<evidence type="ECO:0000256" key="2">
    <source>
        <dbReference type="ARBA" id="ARBA00003535"/>
    </source>
</evidence>
<name>A0AA96LIB0_9BACL</name>
<dbReference type="SUPFAM" id="SSF51412">
    <property type="entry name" value="Inosine monophosphate dehydrogenase (IMPDH)"/>
    <property type="match status" value="1"/>
</dbReference>
<comment type="similarity">
    <text evidence="3">Belongs to the nitronate monooxygenase family. NMO class I subfamily.</text>
</comment>
<evidence type="ECO:0000256" key="12">
    <source>
        <dbReference type="ARBA" id="ARBA00049401"/>
    </source>
</evidence>
<dbReference type="Pfam" id="PF03060">
    <property type="entry name" value="NMO"/>
    <property type="match status" value="1"/>
</dbReference>
<keyword evidence="7" id="KW-0288">FMN</keyword>
<dbReference type="GO" id="GO:0009636">
    <property type="term" value="P:response to toxic substance"/>
    <property type="evidence" value="ECO:0007669"/>
    <property type="project" value="UniProtKB-KW"/>
</dbReference>
<keyword evidence="9" id="KW-0560">Oxidoreductase</keyword>
<gene>
    <name evidence="13" type="ORF">MJA45_02855</name>
</gene>
<keyword evidence="8" id="KW-0547">Nucleotide-binding</keyword>
<keyword evidence="6" id="KW-0285">Flavoprotein</keyword>
<evidence type="ECO:0000313" key="14">
    <source>
        <dbReference type="Proteomes" id="UP001305702"/>
    </source>
</evidence>
<keyword evidence="14" id="KW-1185">Reference proteome</keyword>
<comment type="cofactor">
    <cofactor evidence="1">
        <name>FMN</name>
        <dbReference type="ChEBI" id="CHEBI:58210"/>
    </cofactor>
</comment>
<evidence type="ECO:0000256" key="7">
    <source>
        <dbReference type="ARBA" id="ARBA00022643"/>
    </source>
</evidence>
<comment type="catalytic activity">
    <reaction evidence="12">
        <text>3 propionate 3-nitronate + 3 O2 + H2O = 3 3-oxopropanoate + 2 nitrate + nitrite + H2O2 + 3 H(+)</text>
        <dbReference type="Rhea" id="RHEA:57332"/>
        <dbReference type="ChEBI" id="CHEBI:15377"/>
        <dbReference type="ChEBI" id="CHEBI:15378"/>
        <dbReference type="ChEBI" id="CHEBI:15379"/>
        <dbReference type="ChEBI" id="CHEBI:16240"/>
        <dbReference type="ChEBI" id="CHEBI:16301"/>
        <dbReference type="ChEBI" id="CHEBI:17632"/>
        <dbReference type="ChEBI" id="CHEBI:33190"/>
        <dbReference type="ChEBI" id="CHEBI:136067"/>
    </reaction>
</comment>
<sequence>MWNQTAVSELLKIDYPILQAGMAGGPAGARLAASVSEAGGLGTLGAGYMKPGEIREAVREIRRLTDKPFAVNLFIPEPYEEEDGTMERARRLLQPYCRELGLAGEGPAAPKPYAEPFEEQAQVLLEEKVPVFSFTFGVPSADWIDAFKKEGILLIGTATTVAEGAHLESEGIDLVVGQGSEAGGHRGTFLGGHEQALVGTMALIPQLADTLHVPVIAAGGIMDGRGIAASLLLGASGVQLGTAFLASPESGAHPRYKEAVLQSMEESTVVTRAFSGKAARGIRNRFVVEMEQAEATLPPYPVQNALTRELRREAARQERIEFMSLWAGQGSRLATDVPAGVRVRELAAQTEEAFRRMHF</sequence>
<evidence type="ECO:0000256" key="10">
    <source>
        <dbReference type="ARBA" id="ARBA00023033"/>
    </source>
</evidence>
<evidence type="ECO:0000256" key="11">
    <source>
        <dbReference type="ARBA" id="ARBA00031155"/>
    </source>
</evidence>
<dbReference type="GO" id="GO:0000166">
    <property type="term" value="F:nucleotide binding"/>
    <property type="evidence" value="ECO:0007669"/>
    <property type="project" value="UniProtKB-KW"/>
</dbReference>
<dbReference type="CDD" id="cd04730">
    <property type="entry name" value="NPD_like"/>
    <property type="match status" value="1"/>
</dbReference>
<evidence type="ECO:0000256" key="4">
    <source>
        <dbReference type="ARBA" id="ARBA00013457"/>
    </source>
</evidence>
<dbReference type="InterPro" id="IPR004136">
    <property type="entry name" value="NMO"/>
</dbReference>
<evidence type="ECO:0000313" key="13">
    <source>
        <dbReference type="EMBL" id="WNQ12017.1"/>
    </source>
</evidence>
<protein>
    <recommendedName>
        <fullName evidence="4">Probable nitronate monooxygenase</fullName>
    </recommendedName>
    <alternativeName>
        <fullName evidence="11">Propionate 3-nitronate monooxygenase</fullName>
    </alternativeName>
</protein>
<organism evidence="13 14">
    <name type="scientific">Paenibacillus aurantius</name>
    <dbReference type="NCBI Taxonomy" id="2918900"/>
    <lineage>
        <taxon>Bacteria</taxon>
        <taxon>Bacillati</taxon>
        <taxon>Bacillota</taxon>
        <taxon>Bacilli</taxon>
        <taxon>Bacillales</taxon>
        <taxon>Paenibacillaceae</taxon>
        <taxon>Paenibacillus</taxon>
    </lineage>
</organism>
<dbReference type="PANTHER" id="PTHR42747">
    <property type="entry name" value="NITRONATE MONOOXYGENASE-RELATED"/>
    <property type="match status" value="1"/>
</dbReference>
<keyword evidence="5" id="KW-0216">Detoxification</keyword>
<evidence type="ECO:0000256" key="6">
    <source>
        <dbReference type="ARBA" id="ARBA00022630"/>
    </source>
</evidence>